<feature type="region of interest" description="Disordered" evidence="2">
    <location>
        <begin position="15"/>
        <end position="57"/>
    </location>
</feature>
<evidence type="ECO:0000256" key="2">
    <source>
        <dbReference type="SAM" id="MobiDB-lite"/>
    </source>
</evidence>
<dbReference type="InterPro" id="IPR011010">
    <property type="entry name" value="DNA_brk_join_enz"/>
</dbReference>
<dbReference type="EMBL" id="JARBJD010000122">
    <property type="protein sequence ID" value="KAK2951254.1"/>
    <property type="molecule type" value="Genomic_DNA"/>
</dbReference>
<evidence type="ECO:0000313" key="4">
    <source>
        <dbReference type="EMBL" id="KAK2951254.1"/>
    </source>
</evidence>
<dbReference type="PROSITE" id="PS50090">
    <property type="entry name" value="MYB_LIKE"/>
    <property type="match status" value="1"/>
</dbReference>
<dbReference type="Proteomes" id="UP001281761">
    <property type="component" value="Unassembled WGS sequence"/>
</dbReference>
<feature type="region of interest" description="Disordered" evidence="2">
    <location>
        <begin position="71"/>
        <end position="93"/>
    </location>
</feature>
<keyword evidence="5" id="KW-1185">Reference proteome</keyword>
<feature type="compositionally biased region" description="Polar residues" evidence="2">
    <location>
        <begin position="32"/>
        <end position="53"/>
    </location>
</feature>
<evidence type="ECO:0000256" key="1">
    <source>
        <dbReference type="ARBA" id="ARBA00023172"/>
    </source>
</evidence>
<dbReference type="SUPFAM" id="SSF56349">
    <property type="entry name" value="DNA breaking-rejoining enzymes"/>
    <property type="match status" value="1"/>
</dbReference>
<dbReference type="Gene3D" id="1.10.443.10">
    <property type="entry name" value="Intergrase catalytic core"/>
    <property type="match status" value="1"/>
</dbReference>
<accession>A0ABQ9XIH3</accession>
<reference evidence="4 5" key="1">
    <citation type="journal article" date="2022" name="bioRxiv">
        <title>Genomics of Preaxostyla Flagellates Illuminates Evolutionary Transitions and the Path Towards Mitochondrial Loss.</title>
        <authorList>
            <person name="Novak L.V.F."/>
            <person name="Treitli S.C."/>
            <person name="Pyrih J."/>
            <person name="Halakuc P."/>
            <person name="Pipaliya S.V."/>
            <person name="Vacek V."/>
            <person name="Brzon O."/>
            <person name="Soukal P."/>
            <person name="Eme L."/>
            <person name="Dacks J.B."/>
            <person name="Karnkowska A."/>
            <person name="Elias M."/>
            <person name="Hampl V."/>
        </authorList>
    </citation>
    <scope>NUCLEOTIDE SEQUENCE [LARGE SCALE GENOMIC DNA]</scope>
    <source>
        <strain evidence="4">NAU3</strain>
        <tissue evidence="4">Gut</tissue>
    </source>
</reference>
<comment type="caution">
    <text evidence="4">The sequence shown here is derived from an EMBL/GenBank/DDBJ whole genome shotgun (WGS) entry which is preliminary data.</text>
</comment>
<name>A0ABQ9XIH3_9EUKA</name>
<dbReference type="InterPro" id="IPR001005">
    <property type="entry name" value="SANT/Myb"/>
</dbReference>
<sequence>MKQFRFHDVAARRAQAIAEEEEESIVPPPSTPKSQQSRMLFALSTPTRQTPQRVKTEDKVEKMLRNQMSGAVNPGEITSTETTEPDKKTKPKVASITAQLDDITDEATEIQKATSLEEALINQWSNLSSVNETSQQSLDREAEWLKIYNNHRRIISRFTPPVPEQSDNPSLSRPFNQNQGPTHLHTFLRTVSSEDLANPQAHTLPYSLETQENHRWVYRLLKDFADAMELESVLPLECNVVKQFIYVLGINDLVSVASLDSTVRCALGVLDSLHRGGPTPQAIHSAISDSVNLVKKTKLTPDVSIGKPPLIASDLHTIIVHIPDCIPEKTFEASLFLFSLSTGVRASTCAAIELKDIERIVCLKDSSVLLITIRLRKMKGYHVQDSVVTVEGDIFAYSNLNVVYWLQQHLVQRFGLSLTSRDEWEQHWNLGERIWPIGPDAMTVRLQNRAFQAGFNRQYFGFHSLRSGFLSSALIKAGNDDSTRTRVLEQTAIVARWVPYSSVQMRYVKSATIGVHVANRLVMPNSELHATNVMEPVLTTTEIFHNTKLKPIPWTGGEQLSAFKEQVTTVLGMSCAMLTRGSAKFHALRAKATRLFCKDESLSTANCERHIQDPNQANQEERVVVQSPPPKPIRQRKYWLEWELRALADGRAANMSWEEISRLIADRGGERTPENCKIRWFAEKRDMKKKLRQNDEPPQAQYQVFSMKGRRKSGLVEHIQDVKEALAMQEDESET</sequence>
<keyword evidence="1" id="KW-0233">DNA recombination</keyword>
<feature type="domain" description="Myb-like" evidence="3">
    <location>
        <begin position="631"/>
        <end position="680"/>
    </location>
</feature>
<dbReference type="InterPro" id="IPR013762">
    <property type="entry name" value="Integrase-like_cat_sf"/>
</dbReference>
<organism evidence="4 5">
    <name type="scientific">Blattamonas nauphoetae</name>
    <dbReference type="NCBI Taxonomy" id="2049346"/>
    <lineage>
        <taxon>Eukaryota</taxon>
        <taxon>Metamonada</taxon>
        <taxon>Preaxostyla</taxon>
        <taxon>Oxymonadida</taxon>
        <taxon>Blattamonas</taxon>
    </lineage>
</organism>
<proteinExistence type="predicted"/>
<gene>
    <name evidence="4" type="ORF">BLNAU_13870</name>
</gene>
<protein>
    <recommendedName>
        <fullName evidence="3">Myb-like domain-containing protein</fullName>
    </recommendedName>
</protein>
<evidence type="ECO:0000313" key="5">
    <source>
        <dbReference type="Proteomes" id="UP001281761"/>
    </source>
</evidence>
<evidence type="ECO:0000259" key="3">
    <source>
        <dbReference type="PROSITE" id="PS50090"/>
    </source>
</evidence>